<keyword evidence="3 6" id="KW-0812">Transmembrane</keyword>
<dbReference type="InterPro" id="IPR030184">
    <property type="entry name" value="WAT1-related"/>
</dbReference>
<evidence type="ECO:0000313" key="8">
    <source>
        <dbReference type="EMBL" id="CAA2982084.1"/>
    </source>
</evidence>
<organism evidence="8 9">
    <name type="scientific">Olea europaea subsp. europaea</name>
    <dbReference type="NCBI Taxonomy" id="158383"/>
    <lineage>
        <taxon>Eukaryota</taxon>
        <taxon>Viridiplantae</taxon>
        <taxon>Streptophyta</taxon>
        <taxon>Embryophyta</taxon>
        <taxon>Tracheophyta</taxon>
        <taxon>Spermatophyta</taxon>
        <taxon>Magnoliopsida</taxon>
        <taxon>eudicotyledons</taxon>
        <taxon>Gunneridae</taxon>
        <taxon>Pentapetalae</taxon>
        <taxon>asterids</taxon>
        <taxon>lamiids</taxon>
        <taxon>Lamiales</taxon>
        <taxon>Oleaceae</taxon>
        <taxon>Oleeae</taxon>
        <taxon>Olea</taxon>
    </lineage>
</organism>
<evidence type="ECO:0000256" key="5">
    <source>
        <dbReference type="ARBA" id="ARBA00023136"/>
    </source>
</evidence>
<dbReference type="GO" id="GO:0022857">
    <property type="term" value="F:transmembrane transporter activity"/>
    <property type="evidence" value="ECO:0007669"/>
    <property type="project" value="InterPro"/>
</dbReference>
<dbReference type="PANTHER" id="PTHR31218">
    <property type="entry name" value="WAT1-RELATED PROTEIN"/>
    <property type="match status" value="1"/>
</dbReference>
<dbReference type="SUPFAM" id="SSF103481">
    <property type="entry name" value="Multidrug resistance efflux transporter EmrE"/>
    <property type="match status" value="2"/>
</dbReference>
<dbReference type="GO" id="GO:0016020">
    <property type="term" value="C:membrane"/>
    <property type="evidence" value="ECO:0007669"/>
    <property type="project" value="UniProtKB-SubCell"/>
</dbReference>
<evidence type="ECO:0000256" key="2">
    <source>
        <dbReference type="ARBA" id="ARBA00007635"/>
    </source>
</evidence>
<keyword evidence="4 6" id="KW-1133">Transmembrane helix</keyword>
<protein>
    <recommendedName>
        <fullName evidence="6">WAT1-related protein</fullName>
    </recommendedName>
</protein>
<feature type="transmembrane region" description="Helical" evidence="6">
    <location>
        <begin position="74"/>
        <end position="93"/>
    </location>
</feature>
<evidence type="ECO:0000256" key="3">
    <source>
        <dbReference type="ARBA" id="ARBA00022692"/>
    </source>
</evidence>
<dbReference type="InterPro" id="IPR037185">
    <property type="entry name" value="EmrE-like"/>
</dbReference>
<comment type="caution">
    <text evidence="8">The sequence shown here is derived from an EMBL/GenBank/DDBJ whole genome shotgun (WGS) entry which is preliminary data.</text>
</comment>
<feature type="domain" description="EamA" evidence="7">
    <location>
        <begin position="25"/>
        <end position="154"/>
    </location>
</feature>
<comment type="similarity">
    <text evidence="2 6">Belongs to the drug/metabolite transporter (DMT) superfamily. Plant drug/metabolite exporter (P-DME) (TC 2.A.7.4) family.</text>
</comment>
<dbReference type="Proteomes" id="UP000594638">
    <property type="component" value="Unassembled WGS sequence"/>
</dbReference>
<name>A0A8S0RRD7_OLEEU</name>
<evidence type="ECO:0000256" key="6">
    <source>
        <dbReference type="RuleBase" id="RU363077"/>
    </source>
</evidence>
<dbReference type="Gramene" id="OE9A097960T1">
    <property type="protein sequence ID" value="OE9A097960C1"/>
    <property type="gene ID" value="OE9A097960"/>
</dbReference>
<feature type="transmembrane region" description="Helical" evidence="6">
    <location>
        <begin position="308"/>
        <end position="329"/>
    </location>
</feature>
<feature type="transmembrane region" description="Helical" evidence="6">
    <location>
        <begin position="12"/>
        <end position="33"/>
    </location>
</feature>
<dbReference type="InterPro" id="IPR000620">
    <property type="entry name" value="EamA_dom"/>
</dbReference>
<dbReference type="EMBL" id="CACTIH010003687">
    <property type="protein sequence ID" value="CAA2982084.1"/>
    <property type="molecule type" value="Genomic_DNA"/>
</dbReference>
<keyword evidence="9" id="KW-1185">Reference proteome</keyword>
<keyword evidence="5 6" id="KW-0472">Membrane</keyword>
<feature type="transmembrane region" description="Helical" evidence="6">
    <location>
        <begin position="39"/>
        <end position="62"/>
    </location>
</feature>
<evidence type="ECO:0000313" key="9">
    <source>
        <dbReference type="Proteomes" id="UP000594638"/>
    </source>
</evidence>
<gene>
    <name evidence="8" type="ORF">OLEA9_A097960</name>
</gene>
<proteinExistence type="inferred from homology"/>
<accession>A0A8S0RRD7</accession>
<feature type="transmembrane region" description="Helical" evidence="6">
    <location>
        <begin position="145"/>
        <end position="168"/>
    </location>
</feature>
<feature type="transmembrane region" description="Helical" evidence="6">
    <location>
        <begin position="188"/>
        <end position="208"/>
    </location>
</feature>
<dbReference type="Pfam" id="PF00892">
    <property type="entry name" value="EamA"/>
    <property type="match status" value="2"/>
</dbReference>
<sequence>MARLRYCYSEALPFAAMVMVECTNVGLSTLYKAAVSKGLSYLVFMVYSYAISALLLLPLSYIFHRKTVLPPFTVGLLGKFFVLGFLGSIAQFLGYRGIAYSSPTLGSAMSNLTPATTFILAILFRMEKLSLRSLSSQAKIVGTMVSITGALVVILYSGPVLITMHATQKSPAVTISFDRSTVSSESNWIIGGVLLAASYVMVSIWYIYQAKVVKNYPAELVVVFFYNLFSCIVSIPLCLIMEPLSAWKVKPNVELISIIYSGIVGSGFGILVHTWGLHVKGPVYVALFRPLSIAIAAIMGVIFLGDNLYLGCVIGSIIISMGFYIVTWAKTKEEVGENLEEHVAESSSNSNVPLLKHLNVSTKQKIDGAY</sequence>
<feature type="transmembrane region" description="Helical" evidence="6">
    <location>
        <begin position="283"/>
        <end position="302"/>
    </location>
</feature>
<feature type="transmembrane region" description="Helical" evidence="6">
    <location>
        <begin position="220"/>
        <end position="243"/>
    </location>
</feature>
<evidence type="ECO:0000256" key="1">
    <source>
        <dbReference type="ARBA" id="ARBA00004141"/>
    </source>
</evidence>
<feature type="domain" description="EamA" evidence="7">
    <location>
        <begin position="191"/>
        <end position="327"/>
    </location>
</feature>
<evidence type="ECO:0000256" key="4">
    <source>
        <dbReference type="ARBA" id="ARBA00022989"/>
    </source>
</evidence>
<feature type="transmembrane region" description="Helical" evidence="6">
    <location>
        <begin position="255"/>
        <end position="276"/>
    </location>
</feature>
<comment type="subcellular location">
    <subcellularLocation>
        <location evidence="1 6">Membrane</location>
        <topology evidence="1 6">Multi-pass membrane protein</topology>
    </subcellularLocation>
</comment>
<dbReference type="OrthoDB" id="1727045at2759"/>
<evidence type="ECO:0000259" key="7">
    <source>
        <dbReference type="Pfam" id="PF00892"/>
    </source>
</evidence>
<reference evidence="8 9" key="1">
    <citation type="submission" date="2019-12" db="EMBL/GenBank/DDBJ databases">
        <authorList>
            <person name="Alioto T."/>
            <person name="Alioto T."/>
            <person name="Gomez Garrido J."/>
        </authorList>
    </citation>
    <scope>NUCLEOTIDE SEQUENCE [LARGE SCALE GENOMIC DNA]</scope>
</reference>
<dbReference type="AlphaFoldDB" id="A0A8S0RRD7"/>
<feature type="transmembrane region" description="Helical" evidence="6">
    <location>
        <begin position="105"/>
        <end position="124"/>
    </location>
</feature>